<dbReference type="PANTHER" id="PTHR11690">
    <property type="entry name" value="AMILORIDE-SENSITIVE SODIUM CHANNEL-RELATED"/>
    <property type="match status" value="1"/>
</dbReference>
<dbReference type="AlphaFoldDB" id="A0A6J2YEC4"/>
<evidence type="ECO:0000256" key="1">
    <source>
        <dbReference type="ARBA" id="ARBA00004141"/>
    </source>
</evidence>
<evidence type="ECO:0000256" key="4">
    <source>
        <dbReference type="ARBA" id="ARBA00022461"/>
    </source>
</evidence>
<evidence type="ECO:0000256" key="8">
    <source>
        <dbReference type="ARBA" id="ARBA00023065"/>
    </source>
</evidence>
<feature type="transmembrane region" description="Helical" evidence="13">
    <location>
        <begin position="55"/>
        <end position="76"/>
    </location>
</feature>
<gene>
    <name evidence="15" type="primary">LOC115886281</name>
</gene>
<evidence type="ECO:0000313" key="15">
    <source>
        <dbReference type="RefSeq" id="XP_030761235.1"/>
    </source>
</evidence>
<evidence type="ECO:0000256" key="2">
    <source>
        <dbReference type="ARBA" id="ARBA00007193"/>
    </source>
</evidence>
<sequence length="553" mass="64323">MSKKASKLLWKRISTSYKYLKISWTVQVREFFEYSTLHGVKYIAEHGRPFLERSILWFVCVLIGAVATVVVIFSLWEKFQTNPTITGLDTDFHNWEVPFPAVILCPTDPAKQEQIRRLLDITENSTTQDLQKADFIYDLTKLDFDSIPIFTKKYTEADTYIDKNEDIRNYIYKFMDDCTDVFDNCSFKDMPFGCCSAPDKRFTPVFTETGFCHSFNSRHFRRSNNTASAEPEQFNMQYIKEADTKWSLQFALKTGEAVTSIYILNSDEMVSMNIQPQLEWDYQVYKMAFSMKQTYTTEDTRQLSIKQRKCVFGDEIPLHVDSFYTYSACTIQCRMENARKFCGCVPHFYPSVADFPYCTLERLECVAKNFEAVKSIDRCNCQLGCRNIVYEIEAQYSKSMDVTVNEMDIGFVSWPMVRYKREVLFGWVDLLVSFGGIAGLFLGFSLLSVVEIFYYFIIRACIAAFKERPQLDRIKKEQESRPIPPYDLSLVPYFFSDPLPGGGIDVILKIYEKSTFRKMFNKNKIGFSLNGKPPEKWATRKNIVSPFGIEFVN</sequence>
<accession>A0A6J2YEC4</accession>
<keyword evidence="11 12" id="KW-0407">Ion channel</keyword>
<evidence type="ECO:0000256" key="13">
    <source>
        <dbReference type="SAM" id="Phobius"/>
    </source>
</evidence>
<keyword evidence="7" id="KW-0915">Sodium</keyword>
<dbReference type="GO" id="GO:0005886">
    <property type="term" value="C:plasma membrane"/>
    <property type="evidence" value="ECO:0007669"/>
    <property type="project" value="TreeGrafter"/>
</dbReference>
<evidence type="ECO:0000256" key="3">
    <source>
        <dbReference type="ARBA" id="ARBA00022448"/>
    </source>
</evidence>
<reference evidence="15" key="1">
    <citation type="submission" date="2025-08" db="UniProtKB">
        <authorList>
            <consortium name="RefSeq"/>
        </authorList>
    </citation>
    <scope>IDENTIFICATION</scope>
    <source>
        <tissue evidence="15">Gonads</tissue>
    </source>
</reference>
<comment type="subcellular location">
    <subcellularLocation>
        <location evidence="1">Membrane</location>
        <topology evidence="1">Multi-pass membrane protein</topology>
    </subcellularLocation>
</comment>
<dbReference type="Pfam" id="PF00858">
    <property type="entry name" value="ASC"/>
    <property type="match status" value="1"/>
</dbReference>
<evidence type="ECO:0000256" key="6">
    <source>
        <dbReference type="ARBA" id="ARBA00022989"/>
    </source>
</evidence>
<evidence type="ECO:0000256" key="5">
    <source>
        <dbReference type="ARBA" id="ARBA00022692"/>
    </source>
</evidence>
<dbReference type="RefSeq" id="XP_030761235.1">
    <property type="nucleotide sequence ID" value="XM_030905375.1"/>
</dbReference>
<dbReference type="PRINTS" id="PR01078">
    <property type="entry name" value="AMINACHANNEL"/>
</dbReference>
<dbReference type="Gene3D" id="1.10.287.770">
    <property type="entry name" value="YojJ-like"/>
    <property type="match status" value="1"/>
</dbReference>
<evidence type="ECO:0000256" key="11">
    <source>
        <dbReference type="ARBA" id="ARBA00023303"/>
    </source>
</evidence>
<dbReference type="Gene3D" id="1.10.287.820">
    <property type="entry name" value="Acid-sensing ion channel domain"/>
    <property type="match status" value="1"/>
</dbReference>
<protein>
    <submittedName>
        <fullName evidence="15">Sodium channel protein Nach-like</fullName>
    </submittedName>
</protein>
<keyword evidence="4 12" id="KW-0894">Sodium channel</keyword>
<keyword evidence="8 12" id="KW-0406">Ion transport</keyword>
<evidence type="ECO:0000256" key="7">
    <source>
        <dbReference type="ARBA" id="ARBA00023053"/>
    </source>
</evidence>
<keyword evidence="6 13" id="KW-1133">Transmembrane helix</keyword>
<proteinExistence type="inferred from homology"/>
<keyword evidence="10 12" id="KW-0739">Sodium transport</keyword>
<dbReference type="InterPro" id="IPR001873">
    <property type="entry name" value="ENaC"/>
</dbReference>
<keyword evidence="9 13" id="KW-0472">Membrane</keyword>
<evidence type="ECO:0000313" key="14">
    <source>
        <dbReference type="Proteomes" id="UP000504635"/>
    </source>
</evidence>
<dbReference type="InParanoid" id="A0A6J2YEC4"/>
<dbReference type="FunCoup" id="A0A6J2YEC4">
    <property type="interactions" value="15"/>
</dbReference>
<organism evidence="14 15">
    <name type="scientific">Sitophilus oryzae</name>
    <name type="common">Rice weevil</name>
    <name type="synonym">Curculio oryzae</name>
    <dbReference type="NCBI Taxonomy" id="7048"/>
    <lineage>
        <taxon>Eukaryota</taxon>
        <taxon>Metazoa</taxon>
        <taxon>Ecdysozoa</taxon>
        <taxon>Arthropoda</taxon>
        <taxon>Hexapoda</taxon>
        <taxon>Insecta</taxon>
        <taxon>Pterygota</taxon>
        <taxon>Neoptera</taxon>
        <taxon>Endopterygota</taxon>
        <taxon>Coleoptera</taxon>
        <taxon>Polyphaga</taxon>
        <taxon>Cucujiformia</taxon>
        <taxon>Curculionidae</taxon>
        <taxon>Dryophthorinae</taxon>
        <taxon>Sitophilus</taxon>
    </lineage>
</organism>
<evidence type="ECO:0000256" key="12">
    <source>
        <dbReference type="RuleBase" id="RU000679"/>
    </source>
</evidence>
<dbReference type="KEGG" id="soy:115886281"/>
<comment type="similarity">
    <text evidence="2 12">Belongs to the amiloride-sensitive sodium channel (TC 1.A.6) family.</text>
</comment>
<name>A0A6J2YEC4_SITOR</name>
<keyword evidence="3 12" id="KW-0813">Transport</keyword>
<dbReference type="GeneID" id="115886281"/>
<evidence type="ECO:0000256" key="10">
    <source>
        <dbReference type="ARBA" id="ARBA00023201"/>
    </source>
</evidence>
<keyword evidence="14" id="KW-1185">Reference proteome</keyword>
<keyword evidence="5 12" id="KW-0812">Transmembrane</keyword>
<dbReference type="GO" id="GO:0015280">
    <property type="term" value="F:ligand-gated sodium channel activity"/>
    <property type="evidence" value="ECO:0007669"/>
    <property type="project" value="TreeGrafter"/>
</dbReference>
<dbReference type="OrthoDB" id="6238402at2759"/>
<evidence type="ECO:0000256" key="9">
    <source>
        <dbReference type="ARBA" id="ARBA00023136"/>
    </source>
</evidence>
<dbReference type="Proteomes" id="UP000504635">
    <property type="component" value="Unplaced"/>
</dbReference>
<dbReference type="PANTHER" id="PTHR11690:SF247">
    <property type="entry name" value="PICKPOCKET 23, ISOFORM C"/>
    <property type="match status" value="1"/>
</dbReference>